<dbReference type="InterPro" id="IPR051831">
    <property type="entry name" value="Bromodomain_contain_prot"/>
</dbReference>
<dbReference type="Gene3D" id="1.20.920.10">
    <property type="entry name" value="Bromodomain-like"/>
    <property type="match status" value="1"/>
</dbReference>
<feature type="non-terminal residue" evidence="4">
    <location>
        <position position="1"/>
    </location>
</feature>
<reference evidence="4 5" key="1">
    <citation type="journal article" date="2014" name="Agronomy (Basel)">
        <title>A Draft Genome Sequence for Ensete ventricosum, the Drought-Tolerant Tree Against Hunger.</title>
        <authorList>
            <person name="Harrison J."/>
            <person name="Moore K.A."/>
            <person name="Paszkiewicz K."/>
            <person name="Jones T."/>
            <person name="Grant M."/>
            <person name="Ambacheew D."/>
            <person name="Muzemil S."/>
            <person name="Studholme D.J."/>
        </authorList>
    </citation>
    <scope>NUCLEOTIDE SEQUENCE [LARGE SCALE GENOMIC DNA]</scope>
</reference>
<proteinExistence type="predicted"/>
<evidence type="ECO:0000313" key="4">
    <source>
        <dbReference type="EMBL" id="RRT49488.1"/>
    </source>
</evidence>
<evidence type="ECO:0000259" key="3">
    <source>
        <dbReference type="PROSITE" id="PS50014"/>
    </source>
</evidence>
<dbReference type="PRINTS" id="PR00503">
    <property type="entry name" value="BROMODOMAIN"/>
</dbReference>
<organism evidence="4 5">
    <name type="scientific">Ensete ventricosum</name>
    <name type="common">Abyssinian banana</name>
    <name type="synonym">Musa ensete</name>
    <dbReference type="NCBI Taxonomy" id="4639"/>
    <lineage>
        <taxon>Eukaryota</taxon>
        <taxon>Viridiplantae</taxon>
        <taxon>Streptophyta</taxon>
        <taxon>Embryophyta</taxon>
        <taxon>Tracheophyta</taxon>
        <taxon>Spermatophyta</taxon>
        <taxon>Magnoliopsida</taxon>
        <taxon>Liliopsida</taxon>
        <taxon>Zingiberales</taxon>
        <taxon>Musaceae</taxon>
        <taxon>Ensete</taxon>
    </lineage>
</organism>
<keyword evidence="1 2" id="KW-0103">Bromodomain</keyword>
<dbReference type="PROSITE" id="PS50014">
    <property type="entry name" value="BROMODOMAIN_2"/>
    <property type="match status" value="1"/>
</dbReference>
<evidence type="ECO:0000313" key="5">
    <source>
        <dbReference type="Proteomes" id="UP000287651"/>
    </source>
</evidence>
<feature type="domain" description="Bromo" evidence="3">
    <location>
        <begin position="37"/>
        <end position="68"/>
    </location>
</feature>
<gene>
    <name evidence="4" type="ORF">B296_00028182</name>
</gene>
<dbReference type="InterPro" id="IPR001487">
    <property type="entry name" value="Bromodomain"/>
</dbReference>
<protein>
    <recommendedName>
        <fullName evidence="3">Bromo domain-containing protein</fullName>
    </recommendedName>
</protein>
<dbReference type="Proteomes" id="UP000287651">
    <property type="component" value="Unassembled WGS sequence"/>
</dbReference>
<evidence type="ECO:0000256" key="2">
    <source>
        <dbReference type="PROSITE-ProRule" id="PRU00035"/>
    </source>
</evidence>
<comment type="caution">
    <text evidence="4">The sequence shown here is derived from an EMBL/GenBank/DDBJ whole genome shotgun (WGS) entry which is preliminary data.</text>
</comment>
<dbReference type="PANTHER" id="PTHR22881">
    <property type="entry name" value="BROMODOMAIN CONTAINING PROTEIN"/>
    <property type="match status" value="1"/>
</dbReference>
<dbReference type="Pfam" id="PF00439">
    <property type="entry name" value="Bromodomain"/>
    <property type="match status" value="1"/>
</dbReference>
<dbReference type="AlphaFoldDB" id="A0A426YCP0"/>
<dbReference type="CDD" id="cd04369">
    <property type="entry name" value="Bromodomain"/>
    <property type="match status" value="1"/>
</dbReference>
<dbReference type="PANTHER" id="PTHR22881:SF27">
    <property type="entry name" value="BROMODOMAIN CONTAINING 7_9"/>
    <property type="match status" value="1"/>
</dbReference>
<dbReference type="InterPro" id="IPR036427">
    <property type="entry name" value="Bromodomain-like_sf"/>
</dbReference>
<name>A0A426YCP0_ENSVE</name>
<accession>A0A426YCP0</accession>
<dbReference type="SUPFAM" id="SSF47370">
    <property type="entry name" value="Bromodomain"/>
    <property type="match status" value="1"/>
</dbReference>
<evidence type="ECO:0000256" key="1">
    <source>
        <dbReference type="ARBA" id="ARBA00023117"/>
    </source>
</evidence>
<sequence>QKVSIQFFGPTTLPHKKLSVFILDRLQKCPNLIYGVFSEPVDLKELPDYHEVIEHPMDFATVWNKFFS</sequence>
<dbReference type="EMBL" id="AMZH03013316">
    <property type="protein sequence ID" value="RRT49488.1"/>
    <property type="molecule type" value="Genomic_DNA"/>
</dbReference>